<evidence type="ECO:0000256" key="1">
    <source>
        <dbReference type="ARBA" id="ARBA00004127"/>
    </source>
</evidence>
<proteinExistence type="predicted"/>
<dbReference type="InterPro" id="IPR006694">
    <property type="entry name" value="Fatty_acid_hydroxylase"/>
</dbReference>
<dbReference type="PATRIC" id="fig|401562.3.peg.3647"/>
<dbReference type="GO" id="GO:0050479">
    <property type="term" value="F:glyceryl-ether monooxygenase activity"/>
    <property type="evidence" value="ECO:0007669"/>
    <property type="project" value="TreeGrafter"/>
</dbReference>
<evidence type="ECO:0000256" key="7">
    <source>
        <dbReference type="SAM" id="MobiDB-lite"/>
    </source>
</evidence>
<gene>
    <name evidence="10" type="ORF">NS226_02565</name>
</gene>
<sequence>MREAADALLDALLVLLLPALAFALLSLAVKRRRAVADAFRASPEMGTNLFIHLFDALTIGPLLAIFATWGDGLARAHGWQLVSPAFWDALGVPVLVAALAVFCGDLVGYWRHRLEHSWLLWPSHAVHHSDTEMTWLTLSRFHPINRITTTAIDGAVLVALGFPPYAVIANALVRHYYGYFVHADLPWTYGPLGRIFVSPAMHRWHHALDRRAFHTNYATVFSCLDVWFGTYRVPGPCTAPLGVTDTMAPGAFGQIAHPFKRSSYRRWKVKKPAKPTADRSPPRPYEV</sequence>
<keyword evidence="2 8" id="KW-0812">Transmembrane</keyword>
<dbReference type="Pfam" id="PF04116">
    <property type="entry name" value="FA_hydroxylase"/>
    <property type="match status" value="1"/>
</dbReference>
<keyword evidence="5" id="KW-0443">Lipid metabolism</keyword>
<dbReference type="Proteomes" id="UP000078272">
    <property type="component" value="Unassembled WGS sequence"/>
</dbReference>
<comment type="caution">
    <text evidence="10">The sequence shown here is derived from an EMBL/GenBank/DDBJ whole genome shotgun (WGS) entry which is preliminary data.</text>
</comment>
<accession>A0A175RD82</accession>
<evidence type="ECO:0000256" key="4">
    <source>
        <dbReference type="ARBA" id="ARBA00023002"/>
    </source>
</evidence>
<dbReference type="GO" id="GO:0012505">
    <property type="term" value="C:endomembrane system"/>
    <property type="evidence" value="ECO:0007669"/>
    <property type="project" value="UniProtKB-SubCell"/>
</dbReference>
<feature type="transmembrane region" description="Helical" evidence="8">
    <location>
        <begin position="49"/>
        <end position="69"/>
    </location>
</feature>
<dbReference type="GO" id="GO:0016020">
    <property type="term" value="C:membrane"/>
    <property type="evidence" value="ECO:0007669"/>
    <property type="project" value="GOC"/>
</dbReference>
<evidence type="ECO:0000256" key="2">
    <source>
        <dbReference type="ARBA" id="ARBA00022692"/>
    </source>
</evidence>
<comment type="subcellular location">
    <subcellularLocation>
        <location evidence="1">Endomembrane system</location>
        <topology evidence="1">Multi-pass membrane protein</topology>
    </subcellularLocation>
</comment>
<dbReference type="AlphaFoldDB" id="A0A175RD82"/>
<feature type="transmembrane region" description="Helical" evidence="8">
    <location>
        <begin position="89"/>
        <end position="110"/>
    </location>
</feature>
<dbReference type="InterPro" id="IPR051689">
    <property type="entry name" value="Sterol_desaturase/TMEM195"/>
</dbReference>
<feature type="transmembrane region" description="Helical" evidence="8">
    <location>
        <begin position="12"/>
        <end position="29"/>
    </location>
</feature>
<feature type="region of interest" description="Disordered" evidence="7">
    <location>
        <begin position="267"/>
        <end position="287"/>
    </location>
</feature>
<dbReference type="GO" id="GO:0008610">
    <property type="term" value="P:lipid biosynthetic process"/>
    <property type="evidence" value="ECO:0007669"/>
    <property type="project" value="InterPro"/>
</dbReference>
<keyword evidence="6 8" id="KW-0472">Membrane</keyword>
<reference evidence="10 11" key="1">
    <citation type="journal article" date="2016" name="Front. Microbiol.">
        <title>Genomic Resource of Rice Seed Associated Bacteria.</title>
        <authorList>
            <person name="Midha S."/>
            <person name="Bansal K."/>
            <person name="Sharma S."/>
            <person name="Kumar N."/>
            <person name="Patil P.P."/>
            <person name="Chaudhry V."/>
            <person name="Patil P.B."/>
        </authorList>
    </citation>
    <scope>NUCLEOTIDE SEQUENCE [LARGE SCALE GENOMIC DNA]</scope>
    <source>
        <strain evidence="10 11">NS226</strain>
    </source>
</reference>
<evidence type="ECO:0000256" key="5">
    <source>
        <dbReference type="ARBA" id="ARBA00023098"/>
    </source>
</evidence>
<protein>
    <submittedName>
        <fullName evidence="10">Fatty acid hydroxylase</fullName>
    </submittedName>
</protein>
<organism evidence="10 11">
    <name type="scientific">Aureimonas ureilytica</name>
    <dbReference type="NCBI Taxonomy" id="401562"/>
    <lineage>
        <taxon>Bacteria</taxon>
        <taxon>Pseudomonadati</taxon>
        <taxon>Pseudomonadota</taxon>
        <taxon>Alphaproteobacteria</taxon>
        <taxon>Hyphomicrobiales</taxon>
        <taxon>Aurantimonadaceae</taxon>
        <taxon>Aureimonas</taxon>
    </lineage>
</organism>
<feature type="compositionally biased region" description="Basic and acidic residues" evidence="7">
    <location>
        <begin position="276"/>
        <end position="287"/>
    </location>
</feature>
<evidence type="ECO:0000259" key="9">
    <source>
        <dbReference type="Pfam" id="PF04116"/>
    </source>
</evidence>
<evidence type="ECO:0000256" key="8">
    <source>
        <dbReference type="SAM" id="Phobius"/>
    </source>
</evidence>
<keyword evidence="4" id="KW-0560">Oxidoreductase</keyword>
<dbReference type="EMBL" id="LDPZ01000005">
    <property type="protein sequence ID" value="KTQ98051.1"/>
    <property type="molecule type" value="Genomic_DNA"/>
</dbReference>
<evidence type="ECO:0000256" key="3">
    <source>
        <dbReference type="ARBA" id="ARBA00022989"/>
    </source>
</evidence>
<name>A0A175RD82_9HYPH</name>
<evidence type="ECO:0000313" key="11">
    <source>
        <dbReference type="Proteomes" id="UP000078272"/>
    </source>
</evidence>
<evidence type="ECO:0000256" key="6">
    <source>
        <dbReference type="ARBA" id="ARBA00023136"/>
    </source>
</evidence>
<dbReference type="PANTHER" id="PTHR21624">
    <property type="entry name" value="STEROL DESATURASE-RELATED PROTEIN"/>
    <property type="match status" value="1"/>
</dbReference>
<feature type="domain" description="Fatty acid hydroxylase" evidence="9">
    <location>
        <begin position="98"/>
        <end position="230"/>
    </location>
</feature>
<dbReference type="PANTHER" id="PTHR21624:SF1">
    <property type="entry name" value="ALKYLGLYCEROL MONOOXYGENASE"/>
    <property type="match status" value="1"/>
</dbReference>
<evidence type="ECO:0000313" key="10">
    <source>
        <dbReference type="EMBL" id="KTQ98051.1"/>
    </source>
</evidence>
<keyword evidence="3 8" id="KW-1133">Transmembrane helix</keyword>
<dbReference type="GO" id="GO:0005506">
    <property type="term" value="F:iron ion binding"/>
    <property type="evidence" value="ECO:0007669"/>
    <property type="project" value="InterPro"/>
</dbReference>
<dbReference type="GO" id="GO:0006643">
    <property type="term" value="P:membrane lipid metabolic process"/>
    <property type="evidence" value="ECO:0007669"/>
    <property type="project" value="TreeGrafter"/>
</dbReference>
<dbReference type="STRING" id="401562.NS365_15730"/>